<dbReference type="AlphaFoldDB" id="A0AAW3ZP09"/>
<dbReference type="Pfam" id="PF13205">
    <property type="entry name" value="Big_5"/>
    <property type="match status" value="2"/>
</dbReference>
<dbReference type="SUPFAM" id="SSF54060">
    <property type="entry name" value="His-Me finger endonucleases"/>
    <property type="match status" value="1"/>
</dbReference>
<accession>A0AAW3ZP09</accession>
<dbReference type="EMBL" id="JACYTR010000021">
    <property type="protein sequence ID" value="MBD8526379.1"/>
    <property type="molecule type" value="Genomic_DNA"/>
</dbReference>
<dbReference type="PANTHER" id="PTHR33607:SF2">
    <property type="entry name" value="ENDONUCLEASE-1"/>
    <property type="match status" value="1"/>
</dbReference>
<keyword evidence="3 5" id="KW-0732">Signal</keyword>
<evidence type="ECO:0000256" key="2">
    <source>
        <dbReference type="ARBA" id="ARBA00022722"/>
    </source>
</evidence>
<sequence length="743" mass="77556">MRLRLLSLALLLSLPGFALAQSVSLGQSVVSESFDSLTASGTGSSLPNGWYAAENGSVGADYSADNGSANSGSVYSYGSTASSERALGTLASNSTTPLIGVQIQNDTGAVLTEFGFAFRGEQWRLGATGRAEQLGAEISTNATSLTDSGATWTTLSALSFVGPTSSGTVGALDGNASANQTQISTQVSGISVPVGATLWLRWVDVNVGGSDDGLAIDDVVITPPGGGVDLPPELSSSTPTNGAIEVDPAANLALQFSEPVTLGGSAISLSCASTPQAFVVTGGSRNYTLSPTSALPFSSSCELHVEASQVTDQDGDPDQMQSDYTAAFTTADPPPDLPPTVASTLPTANAGNVALNSTISIAFSEAVSLADSWFAISCSVSSAHGAIVSGGPISYVLTPDAAFEESETCTVTVFATQVQDQDGTPDLMVANYEFSFGTTIDSSNYYASIDASSQANLRSTLHARIRNHTAYPYSGSGTSTWTILEQAEQDPANPDRILDVYRNCSYAKGSDRDGQSGSGASCTGQSGLKFNREHSWPNSLGFGSQTGSLGLPNAPYTDTHMLFLTDKNYNADRGNKPFDDCLSGCSQKITASHGSTGGGGSAHGDSNWVRSPDGNAGSFEVWDLYKGDIARAMFYMDVRYEGGSDSNGQSEPDLVLTDNRSLIQATSSSPAYMGLLSTLLAWHQADPPSDRERARNEIVYSYQGNRNPFVDHPEWVACLFQNVCSVPLPNDVFNNGFENPPDL</sequence>
<protein>
    <submittedName>
        <fullName evidence="7">Endonuclease</fullName>
    </submittedName>
</protein>
<feature type="domain" description="SbsA Ig-like" evidence="6">
    <location>
        <begin position="231"/>
        <end position="330"/>
    </location>
</feature>
<feature type="signal peptide" evidence="5">
    <location>
        <begin position="1"/>
        <end position="20"/>
    </location>
</feature>
<evidence type="ECO:0000313" key="7">
    <source>
        <dbReference type="EMBL" id="MBD8526379.1"/>
    </source>
</evidence>
<dbReference type="Pfam" id="PF04231">
    <property type="entry name" value="Endonuclease_1"/>
    <property type="match status" value="1"/>
</dbReference>
<dbReference type="InterPro" id="IPR044925">
    <property type="entry name" value="His-Me_finger_sf"/>
</dbReference>
<feature type="domain" description="SbsA Ig-like" evidence="6">
    <location>
        <begin position="338"/>
        <end position="438"/>
    </location>
</feature>
<evidence type="ECO:0000313" key="8">
    <source>
        <dbReference type="Proteomes" id="UP000613768"/>
    </source>
</evidence>
<name>A0AAW3ZP09_9GAMM</name>
<comment type="similarity">
    <text evidence="1">Belongs to the EndA/NucM nuclease family.</text>
</comment>
<keyword evidence="4" id="KW-0378">Hydrolase</keyword>
<dbReference type="PANTHER" id="PTHR33607">
    <property type="entry name" value="ENDONUCLEASE-1"/>
    <property type="match status" value="1"/>
</dbReference>
<keyword evidence="7" id="KW-0255">Endonuclease</keyword>
<reference evidence="7 8" key="1">
    <citation type="submission" date="2020-09" db="EMBL/GenBank/DDBJ databases">
        <title>Pseudoxanthomonas sp. CAU 1598 isolated from sand of Yaerae Beach.</title>
        <authorList>
            <person name="Kim W."/>
        </authorList>
    </citation>
    <scope>NUCLEOTIDE SEQUENCE [LARGE SCALE GENOMIC DNA]</scope>
    <source>
        <strain evidence="7 8">CAU 1598</strain>
    </source>
</reference>
<evidence type="ECO:0000256" key="4">
    <source>
        <dbReference type="ARBA" id="ARBA00022801"/>
    </source>
</evidence>
<proteinExistence type="inferred from homology"/>
<evidence type="ECO:0000256" key="5">
    <source>
        <dbReference type="SAM" id="SignalP"/>
    </source>
</evidence>
<dbReference type="InterPro" id="IPR032812">
    <property type="entry name" value="SbsA_Ig"/>
</dbReference>
<evidence type="ECO:0000256" key="1">
    <source>
        <dbReference type="ARBA" id="ARBA00006429"/>
    </source>
</evidence>
<keyword evidence="8" id="KW-1185">Reference proteome</keyword>
<evidence type="ECO:0000259" key="6">
    <source>
        <dbReference type="Pfam" id="PF13205"/>
    </source>
</evidence>
<dbReference type="GO" id="GO:0016787">
    <property type="term" value="F:hydrolase activity"/>
    <property type="evidence" value="ECO:0007669"/>
    <property type="project" value="UniProtKB-KW"/>
</dbReference>
<feature type="chain" id="PRO_5043666215" evidence="5">
    <location>
        <begin position="21"/>
        <end position="743"/>
    </location>
</feature>
<dbReference type="GO" id="GO:0004519">
    <property type="term" value="F:endonuclease activity"/>
    <property type="evidence" value="ECO:0007669"/>
    <property type="project" value="UniProtKB-KW"/>
</dbReference>
<keyword evidence="2" id="KW-0540">Nuclease</keyword>
<organism evidence="7 8">
    <name type="scientific">Pseudomarimonas arenosa</name>
    <dbReference type="NCBI Taxonomy" id="2774145"/>
    <lineage>
        <taxon>Bacteria</taxon>
        <taxon>Pseudomonadati</taxon>
        <taxon>Pseudomonadota</taxon>
        <taxon>Gammaproteobacteria</taxon>
        <taxon>Lysobacterales</taxon>
        <taxon>Lysobacteraceae</taxon>
        <taxon>Pseudomarimonas</taxon>
    </lineage>
</organism>
<dbReference type="Proteomes" id="UP000613768">
    <property type="component" value="Unassembled WGS sequence"/>
</dbReference>
<gene>
    <name evidence="7" type="ORF">IFO71_11585</name>
</gene>
<evidence type="ECO:0000256" key="3">
    <source>
        <dbReference type="ARBA" id="ARBA00022729"/>
    </source>
</evidence>
<dbReference type="InterPro" id="IPR007346">
    <property type="entry name" value="Endonuclease-I"/>
</dbReference>
<comment type="caution">
    <text evidence="7">The sequence shown here is derived from an EMBL/GenBank/DDBJ whole genome shotgun (WGS) entry which is preliminary data.</text>
</comment>
<dbReference type="RefSeq" id="WP_192029798.1">
    <property type="nucleotide sequence ID" value="NZ_JACYTR010000021.1"/>
</dbReference>